<sequence length="45" mass="4365">MAATSAAVRTGSAITGPTSATMSKSTPAARSGTTMSENRMAASTS</sequence>
<protein>
    <submittedName>
        <fullName evidence="2">Uncharacterized protein</fullName>
    </submittedName>
</protein>
<reference evidence="2" key="1">
    <citation type="submission" date="2015-03" db="EMBL/GenBank/DDBJ databases">
        <authorList>
            <person name="Murphy D."/>
        </authorList>
    </citation>
    <scope>NUCLEOTIDE SEQUENCE [LARGE SCALE GENOMIC DNA]</scope>
    <source>
        <strain evidence="2">K00500041</strain>
    </source>
</reference>
<reference evidence="4 5" key="2">
    <citation type="submission" date="2015-03" db="EMBL/GenBank/DDBJ databases">
        <authorList>
            <consortium name="Pathogen Informatics"/>
        </authorList>
    </citation>
    <scope>NUCLEOTIDE SEQUENCE [LARGE SCALE GENOMIC DNA]</scope>
    <source>
        <strain evidence="4">K00500041</strain>
        <strain evidence="5">N09902308</strain>
    </source>
</reference>
<accession>A0A0T9FGI2</accession>
<dbReference type="Proteomes" id="UP000038802">
    <property type="component" value="Unassembled WGS sequence"/>
</dbReference>
<feature type="region of interest" description="Disordered" evidence="1">
    <location>
        <begin position="1"/>
        <end position="45"/>
    </location>
</feature>
<proteinExistence type="predicted"/>
<gene>
    <name evidence="2" type="ORF">ERS007703_04633</name>
    <name evidence="3" type="ORF">ERS007739_05503</name>
</gene>
<name>A0A0T9FGI2_MYCTX</name>
<reference evidence="3" key="3">
    <citation type="submission" date="2015-03" db="EMBL/GenBank/DDBJ databases">
        <authorList>
            <consortium name="Pathogen Informatics"/>
            <person name="Murphy D."/>
        </authorList>
    </citation>
    <scope>NUCLEOTIDE SEQUENCE</scope>
    <source>
        <strain evidence="3">N09902308</strain>
    </source>
</reference>
<evidence type="ECO:0000313" key="2">
    <source>
        <dbReference type="EMBL" id="COX01921.1"/>
    </source>
</evidence>
<dbReference type="Proteomes" id="UP000039021">
    <property type="component" value="Unassembled WGS sequence"/>
</dbReference>
<feature type="compositionally biased region" description="Polar residues" evidence="1">
    <location>
        <begin position="12"/>
        <end position="45"/>
    </location>
</feature>
<evidence type="ECO:0000313" key="5">
    <source>
        <dbReference type="Proteomes" id="UP000039021"/>
    </source>
</evidence>
<organism evidence="2 4">
    <name type="scientific">Mycobacterium tuberculosis</name>
    <dbReference type="NCBI Taxonomy" id="1773"/>
    <lineage>
        <taxon>Bacteria</taxon>
        <taxon>Bacillati</taxon>
        <taxon>Actinomycetota</taxon>
        <taxon>Actinomycetes</taxon>
        <taxon>Mycobacteriales</taxon>
        <taxon>Mycobacteriaceae</taxon>
        <taxon>Mycobacterium</taxon>
        <taxon>Mycobacterium tuberculosis complex</taxon>
    </lineage>
</organism>
<evidence type="ECO:0000256" key="1">
    <source>
        <dbReference type="SAM" id="MobiDB-lite"/>
    </source>
</evidence>
<evidence type="ECO:0000313" key="3">
    <source>
        <dbReference type="EMBL" id="CPB98162.1"/>
    </source>
</evidence>
<dbReference type="EMBL" id="CSBK01004536">
    <property type="protein sequence ID" value="CPB98162.1"/>
    <property type="molecule type" value="Genomic_DNA"/>
</dbReference>
<evidence type="ECO:0000313" key="4">
    <source>
        <dbReference type="Proteomes" id="UP000038802"/>
    </source>
</evidence>
<dbReference type="AlphaFoldDB" id="A0A0T9FGI2"/>
<dbReference type="EMBL" id="CSAE01000866">
    <property type="protein sequence ID" value="COX01921.1"/>
    <property type="molecule type" value="Genomic_DNA"/>
</dbReference>